<comment type="similarity">
    <text evidence="2">Belongs to the AB hydrolase superfamily. Epoxide hydrolase family.</text>
</comment>
<dbReference type="InterPro" id="IPR029058">
    <property type="entry name" value="AB_hydrolase_fold"/>
</dbReference>
<keyword evidence="1" id="KW-0378">Hydrolase</keyword>
<dbReference type="AlphaFoldDB" id="A0A8J6FIN1"/>
<dbReference type="OrthoDB" id="408373at2759"/>
<dbReference type="Gene3D" id="3.40.50.1820">
    <property type="entry name" value="alpha/beta hydrolase"/>
    <property type="match status" value="1"/>
</dbReference>
<sequence>MQFYVSRLLLMVTRAALKVSGVLFWILVYVASLLAAASYLPDALRLLAKGPLRTFRWEPRKTAPACLTSSKHGQHRQIRIKKSGMRFHYVASGEKGNPLMLLLHGFPENWYSWRYQLDEFCKEYWTVAVDLRGFGSSDAPPELQDYRMETLLQDIQDLISGLGYSDCILVGHDWGGTLAWTFAVRHRNMVSRLIVMNAPHPSAFHDYVLAHPSQLFSSRYVFLFQLPILPEILLSLRDFEYIRKPLVDASTGIQNEERRLSEEEIEAYIYYPSQRGALTPPLNYYRNLFGFFPVKAQDVLVPTLLLWGEQDMFLESAMVPEMQQYVHAPFQAEVIHNASHWLQQDQPEEVNRIIWDFLEQEMPVSTH</sequence>
<dbReference type="SUPFAM" id="SSF53474">
    <property type="entry name" value="alpha/beta-Hydrolases"/>
    <property type="match status" value="1"/>
</dbReference>
<evidence type="ECO:0000256" key="2">
    <source>
        <dbReference type="ARBA" id="ARBA00038334"/>
    </source>
</evidence>
<feature type="transmembrane region" description="Helical" evidence="3">
    <location>
        <begin position="21"/>
        <end position="40"/>
    </location>
</feature>
<dbReference type="PRINTS" id="PR00412">
    <property type="entry name" value="EPOXHYDRLASE"/>
</dbReference>
<protein>
    <recommendedName>
        <fullName evidence="4">AB hydrolase-1 domain-containing protein</fullName>
    </recommendedName>
</protein>
<comment type="caution">
    <text evidence="5">The sequence shown here is derived from an EMBL/GenBank/DDBJ whole genome shotgun (WGS) entry which is preliminary data.</text>
</comment>
<dbReference type="EMBL" id="WNTK01000002">
    <property type="protein sequence ID" value="KAG9488668.1"/>
    <property type="molecule type" value="Genomic_DNA"/>
</dbReference>
<proteinExistence type="inferred from homology"/>
<dbReference type="InterPro" id="IPR000073">
    <property type="entry name" value="AB_hydrolase_1"/>
</dbReference>
<keyword evidence="3" id="KW-0472">Membrane</keyword>
<reference evidence="5" key="1">
    <citation type="thesis" date="2020" institute="ProQuest LLC" country="789 East Eisenhower Parkway, Ann Arbor, MI, USA">
        <title>Comparative Genomics and Chromosome Evolution.</title>
        <authorList>
            <person name="Mudd A.B."/>
        </authorList>
    </citation>
    <scope>NUCLEOTIDE SEQUENCE</scope>
    <source>
        <strain evidence="5">HN-11 Male</strain>
        <tissue evidence="5">Kidney and liver</tissue>
    </source>
</reference>
<dbReference type="InterPro" id="IPR000639">
    <property type="entry name" value="Epox_hydrolase-like"/>
</dbReference>
<dbReference type="GO" id="GO:0004301">
    <property type="term" value="F:epoxide hydrolase activity"/>
    <property type="evidence" value="ECO:0007669"/>
    <property type="project" value="UniProtKB-ARBA"/>
</dbReference>
<feature type="domain" description="AB hydrolase-1" evidence="4">
    <location>
        <begin position="98"/>
        <end position="344"/>
    </location>
</feature>
<evidence type="ECO:0000256" key="1">
    <source>
        <dbReference type="ARBA" id="ARBA00022801"/>
    </source>
</evidence>
<evidence type="ECO:0000313" key="6">
    <source>
        <dbReference type="Proteomes" id="UP000770717"/>
    </source>
</evidence>
<name>A0A8J6FIN1_ELECQ</name>
<keyword evidence="3" id="KW-1133">Transmembrane helix</keyword>
<dbReference type="PRINTS" id="PR00111">
    <property type="entry name" value="ABHYDROLASE"/>
</dbReference>
<evidence type="ECO:0000256" key="3">
    <source>
        <dbReference type="SAM" id="Phobius"/>
    </source>
</evidence>
<evidence type="ECO:0000313" key="5">
    <source>
        <dbReference type="EMBL" id="KAG9488668.1"/>
    </source>
</evidence>
<dbReference type="Pfam" id="PF00561">
    <property type="entry name" value="Abhydrolase_1"/>
    <property type="match status" value="1"/>
</dbReference>
<keyword evidence="6" id="KW-1185">Reference proteome</keyword>
<dbReference type="PANTHER" id="PTHR43329">
    <property type="entry name" value="EPOXIDE HYDROLASE"/>
    <property type="match status" value="1"/>
</dbReference>
<accession>A0A8J6FIN1</accession>
<dbReference type="Proteomes" id="UP000770717">
    <property type="component" value="Unassembled WGS sequence"/>
</dbReference>
<gene>
    <name evidence="5" type="ORF">GDO78_004945</name>
</gene>
<organism evidence="5 6">
    <name type="scientific">Eleutherodactylus coqui</name>
    <name type="common">Puerto Rican coqui</name>
    <dbReference type="NCBI Taxonomy" id="57060"/>
    <lineage>
        <taxon>Eukaryota</taxon>
        <taxon>Metazoa</taxon>
        <taxon>Chordata</taxon>
        <taxon>Craniata</taxon>
        <taxon>Vertebrata</taxon>
        <taxon>Euteleostomi</taxon>
        <taxon>Amphibia</taxon>
        <taxon>Batrachia</taxon>
        <taxon>Anura</taxon>
        <taxon>Neobatrachia</taxon>
        <taxon>Hyloidea</taxon>
        <taxon>Eleutherodactylidae</taxon>
        <taxon>Eleutherodactylinae</taxon>
        <taxon>Eleutherodactylus</taxon>
        <taxon>Eleutherodactylus</taxon>
    </lineage>
</organism>
<evidence type="ECO:0000259" key="4">
    <source>
        <dbReference type="Pfam" id="PF00561"/>
    </source>
</evidence>
<keyword evidence="3" id="KW-0812">Transmembrane</keyword>